<reference evidence="2 3" key="1">
    <citation type="submission" date="2019-01" db="EMBL/GenBank/DDBJ databases">
        <title>Genome sequences of Streptomyces and Rhizobium isolates collected from root and soil.</title>
        <authorList>
            <person name="Chhettri S."/>
            <person name="Sevigny J.L."/>
            <person name="Sen A."/>
            <person name="Ennis N."/>
            <person name="Tisa L."/>
        </authorList>
    </citation>
    <scope>NUCLEOTIDE SEQUENCE [LARGE SCALE GENOMIC DNA]</scope>
    <source>
        <strain evidence="2 3">San01</strain>
    </source>
</reference>
<dbReference type="OrthoDB" id="5194739at2"/>
<dbReference type="RefSeq" id="WP_127829862.1">
    <property type="nucleotide sequence ID" value="NZ_RZYA01000010.1"/>
</dbReference>
<dbReference type="EMBL" id="RZYA01000010">
    <property type="protein sequence ID" value="RVU22494.1"/>
    <property type="molecule type" value="Genomic_DNA"/>
</dbReference>
<sequence>MAATLGSTDDPKDLIPGDAGKLGDIETTFNSWSDKFEKVGDGLRDLRIKGWVGEASDAFWPTLAKEKTNWYSAGDALDGASKAVHSYVSMLTWAQGQAGNAIDKWKAGDHAGAETILSEARKQLKTEAEKLIKKLHDLAGDSKDSPGWLQAVRSGVDADKWLEDHGVGKSAIAPEAWQREKQSWFGDETNPRRKDKVWGKDEDGKWYFRDKPDPAAGDDEAAPGKKKVPVEIKLAEWSGKASVWSAGVEDDGKWGDAKYKYGAGVQALGVDGSAGFSATDGRLKAGVSGTAYLAQASANGSVEYGVAAVQGEAKAFVGADASANVSVGKDGVHAGAEAFAGAKATGSASADVGGVGAGVNAEGWAGVGAEAHGDLGMKDGKFTIGGDVGVGLGLGGKVGFNVTVDTHKLTGALSDGADAVGDAWDSTVGSWF</sequence>
<dbReference type="Pfam" id="PF21725">
    <property type="entry name" value="T7SS_signal"/>
    <property type="match status" value="1"/>
</dbReference>
<evidence type="ECO:0000259" key="1">
    <source>
        <dbReference type="Pfam" id="PF21725"/>
    </source>
</evidence>
<keyword evidence="3" id="KW-1185">Reference proteome</keyword>
<evidence type="ECO:0000313" key="2">
    <source>
        <dbReference type="EMBL" id="RVU22494.1"/>
    </source>
</evidence>
<evidence type="ECO:0000313" key="3">
    <source>
        <dbReference type="Proteomes" id="UP000283128"/>
    </source>
</evidence>
<gene>
    <name evidence="2" type="ORF">EOT10_21250</name>
</gene>
<organism evidence="2 3">
    <name type="scientific">Streptomyces antnestii</name>
    <dbReference type="NCBI Taxonomy" id="2494256"/>
    <lineage>
        <taxon>Bacteria</taxon>
        <taxon>Bacillati</taxon>
        <taxon>Actinomycetota</taxon>
        <taxon>Actinomycetes</taxon>
        <taxon>Kitasatosporales</taxon>
        <taxon>Streptomycetaceae</taxon>
        <taxon>Streptomyces</taxon>
    </lineage>
</organism>
<feature type="domain" description="Putative T7SS secretion signal" evidence="1">
    <location>
        <begin position="4"/>
        <end position="123"/>
    </location>
</feature>
<dbReference type="Proteomes" id="UP000283128">
    <property type="component" value="Unassembled WGS sequence"/>
</dbReference>
<dbReference type="AlphaFoldDB" id="A0A3S2XTA4"/>
<proteinExistence type="predicted"/>
<protein>
    <recommendedName>
        <fullName evidence="1">Putative T7SS secretion signal domain-containing protein</fullName>
    </recommendedName>
</protein>
<dbReference type="InterPro" id="IPR049082">
    <property type="entry name" value="T7SS_signal"/>
</dbReference>
<comment type="caution">
    <text evidence="2">The sequence shown here is derived from an EMBL/GenBank/DDBJ whole genome shotgun (WGS) entry which is preliminary data.</text>
</comment>
<accession>A0A3S2XTA4</accession>
<name>A0A3S2XTA4_9ACTN</name>